<feature type="region of interest" description="Disordered" evidence="1">
    <location>
        <begin position="137"/>
        <end position="170"/>
    </location>
</feature>
<name>A0ABW2M7W8_9ACTN</name>
<sequence>MLQCTAVTQVPYPETLLALATMEGGPAHPPDIVEPEDFVLCELGDHDESAEHAAHLWTADTPDDRDLWFFWSGTGAHRVHRLDTLPLCPAVLRVLATRSVTTCAYFDHHPGPHSFSVTDPLGDLIAEHVHSEVRRLVSEDEAPGGTSDASDLPDALDLPDAPDVPDTDAP</sequence>
<protein>
    <submittedName>
        <fullName evidence="2">Uncharacterized protein</fullName>
    </submittedName>
</protein>
<accession>A0ABW2M7W8</accession>
<gene>
    <name evidence="2" type="ORF">ACFQW9_10050</name>
</gene>
<evidence type="ECO:0000313" key="2">
    <source>
        <dbReference type="EMBL" id="MFC7350977.1"/>
    </source>
</evidence>
<evidence type="ECO:0000256" key="1">
    <source>
        <dbReference type="SAM" id="MobiDB-lite"/>
    </source>
</evidence>
<feature type="compositionally biased region" description="Low complexity" evidence="1">
    <location>
        <begin position="148"/>
        <end position="161"/>
    </location>
</feature>
<reference evidence="3" key="1">
    <citation type="journal article" date="2019" name="Int. J. Syst. Evol. Microbiol.">
        <title>The Global Catalogue of Microorganisms (GCM) 10K type strain sequencing project: providing services to taxonomists for standard genome sequencing and annotation.</title>
        <authorList>
            <consortium name="The Broad Institute Genomics Platform"/>
            <consortium name="The Broad Institute Genome Sequencing Center for Infectious Disease"/>
            <person name="Wu L."/>
            <person name="Ma J."/>
        </authorList>
    </citation>
    <scope>NUCLEOTIDE SEQUENCE [LARGE SCALE GENOMIC DNA]</scope>
    <source>
        <strain evidence="3">ICMP 19430</strain>
    </source>
</reference>
<keyword evidence="3" id="KW-1185">Reference proteome</keyword>
<evidence type="ECO:0000313" key="3">
    <source>
        <dbReference type="Proteomes" id="UP001596509"/>
    </source>
</evidence>
<proteinExistence type="predicted"/>
<dbReference type="EMBL" id="JBHTCK010000002">
    <property type="protein sequence ID" value="MFC7350977.1"/>
    <property type="molecule type" value="Genomic_DNA"/>
</dbReference>
<comment type="caution">
    <text evidence="2">The sequence shown here is derived from an EMBL/GenBank/DDBJ whole genome shotgun (WGS) entry which is preliminary data.</text>
</comment>
<dbReference type="RefSeq" id="WP_319287049.1">
    <property type="nucleotide sequence ID" value="NZ_JBHTCK010000002.1"/>
</dbReference>
<dbReference type="Proteomes" id="UP001596509">
    <property type="component" value="Unassembled WGS sequence"/>
</dbReference>
<organism evidence="2 3">
    <name type="scientific">Streptomyces caviscabies</name>
    <dbReference type="NCBI Taxonomy" id="90079"/>
    <lineage>
        <taxon>Bacteria</taxon>
        <taxon>Bacillati</taxon>
        <taxon>Actinomycetota</taxon>
        <taxon>Actinomycetes</taxon>
        <taxon>Kitasatosporales</taxon>
        <taxon>Streptomycetaceae</taxon>
        <taxon>Streptomyces</taxon>
    </lineage>
</organism>